<dbReference type="Proteomes" id="UP000557307">
    <property type="component" value="Unassembled WGS sequence"/>
</dbReference>
<comment type="caution">
    <text evidence="2">The sequence shown here is derived from an EMBL/GenBank/DDBJ whole genome shotgun (WGS) entry which is preliminary data.</text>
</comment>
<feature type="chain" id="PRO_5032602962" description="Lipoprotein" evidence="1">
    <location>
        <begin position="22"/>
        <end position="165"/>
    </location>
</feature>
<proteinExistence type="predicted"/>
<gene>
    <name evidence="2" type="ORF">HNQ92_005124</name>
</gene>
<sequence>MKYPYLLLVLLGGLLTSCSSGRDQLVFSQVPNYQPGSAQQLLFLNFTITQPAGVTSAEQVTLTNAIAGQGTMKNLSTPVHNQNYLRVLYHYDDQRAPREETYEHPLYRSVEVPSEDGTLSRRELSSSEGMLNLRLAYDSHLVRLELFSHTPERGTRKIHTLRIKP</sequence>
<dbReference type="RefSeq" id="WP_184178589.1">
    <property type="nucleotide sequence ID" value="NZ_JACHGF010000012.1"/>
</dbReference>
<keyword evidence="1" id="KW-0732">Signal</keyword>
<protein>
    <recommendedName>
        <fullName evidence="4">Lipoprotein</fullName>
    </recommendedName>
</protein>
<feature type="signal peptide" evidence="1">
    <location>
        <begin position="1"/>
        <end position="21"/>
    </location>
</feature>
<dbReference type="AlphaFoldDB" id="A0A840TZB6"/>
<dbReference type="PROSITE" id="PS51257">
    <property type="entry name" value="PROKAR_LIPOPROTEIN"/>
    <property type="match status" value="1"/>
</dbReference>
<evidence type="ECO:0008006" key="4">
    <source>
        <dbReference type="Google" id="ProtNLM"/>
    </source>
</evidence>
<keyword evidence="3" id="KW-1185">Reference proteome</keyword>
<reference evidence="2 3" key="1">
    <citation type="submission" date="2020-08" db="EMBL/GenBank/DDBJ databases">
        <title>Genomic Encyclopedia of Type Strains, Phase IV (KMG-IV): sequencing the most valuable type-strain genomes for metagenomic binning, comparative biology and taxonomic classification.</title>
        <authorList>
            <person name="Goeker M."/>
        </authorList>
    </citation>
    <scope>NUCLEOTIDE SEQUENCE [LARGE SCALE GENOMIC DNA]</scope>
    <source>
        <strain evidence="2 3">DSM 105074</strain>
    </source>
</reference>
<name>A0A840TZB6_9BACT</name>
<evidence type="ECO:0000313" key="2">
    <source>
        <dbReference type="EMBL" id="MBB5286962.1"/>
    </source>
</evidence>
<evidence type="ECO:0000256" key="1">
    <source>
        <dbReference type="SAM" id="SignalP"/>
    </source>
</evidence>
<dbReference type="EMBL" id="JACHGF010000012">
    <property type="protein sequence ID" value="MBB5286962.1"/>
    <property type="molecule type" value="Genomic_DNA"/>
</dbReference>
<organism evidence="2 3">
    <name type="scientific">Rhabdobacter roseus</name>
    <dbReference type="NCBI Taxonomy" id="1655419"/>
    <lineage>
        <taxon>Bacteria</taxon>
        <taxon>Pseudomonadati</taxon>
        <taxon>Bacteroidota</taxon>
        <taxon>Cytophagia</taxon>
        <taxon>Cytophagales</taxon>
        <taxon>Cytophagaceae</taxon>
        <taxon>Rhabdobacter</taxon>
    </lineage>
</organism>
<evidence type="ECO:0000313" key="3">
    <source>
        <dbReference type="Proteomes" id="UP000557307"/>
    </source>
</evidence>
<accession>A0A840TZB6</accession>